<proteinExistence type="predicted"/>
<evidence type="ECO:0000313" key="2">
    <source>
        <dbReference type="Proteomes" id="UP001632037"/>
    </source>
</evidence>
<dbReference type="AlphaFoldDB" id="A0ABD3G731"/>
<evidence type="ECO:0000313" key="1">
    <source>
        <dbReference type="EMBL" id="KAL3674985.1"/>
    </source>
</evidence>
<comment type="caution">
    <text evidence="1">The sequence shown here is derived from an EMBL/GenBank/DDBJ whole genome shotgun (WGS) entry which is preliminary data.</text>
</comment>
<name>A0ABD3G731_9STRA</name>
<accession>A0ABD3G731</accession>
<keyword evidence="2" id="KW-1185">Reference proteome</keyword>
<organism evidence="1 2">
    <name type="scientific">Phytophthora oleae</name>
    <dbReference type="NCBI Taxonomy" id="2107226"/>
    <lineage>
        <taxon>Eukaryota</taxon>
        <taxon>Sar</taxon>
        <taxon>Stramenopiles</taxon>
        <taxon>Oomycota</taxon>
        <taxon>Peronosporomycetes</taxon>
        <taxon>Peronosporales</taxon>
        <taxon>Peronosporaceae</taxon>
        <taxon>Phytophthora</taxon>
    </lineage>
</organism>
<dbReference type="EMBL" id="JBIMZQ010000001">
    <property type="protein sequence ID" value="KAL3674985.1"/>
    <property type="molecule type" value="Genomic_DNA"/>
</dbReference>
<protein>
    <submittedName>
        <fullName evidence="1">Uncharacterized protein</fullName>
    </submittedName>
</protein>
<sequence>MSEVQRVCEAMVTNRSQGVKQLEEKLSTTFSANWGALTARIREVEYQLKVRSAEHRSQLTVDLVLELVEEAAKNMKEHIERSLELGFKLARDELKQELVSVASPVSEKPLLEAVKKLVLDETTKAERRIGVQVQCAMTMQQAEINLSTQRQADATSILRDQLQQVYANSTNVSRQNDEAILHEQIAELVRNEAAKQIEALQVQIKHESHVDQVPELKNSIKIEENGDADPKTLGPANSLILTSEQASTQNISAAIR</sequence>
<gene>
    <name evidence="1" type="ORF">V7S43_000910</name>
</gene>
<reference evidence="1 2" key="1">
    <citation type="submission" date="2024-09" db="EMBL/GenBank/DDBJ databases">
        <title>Genome sequencing and assembly of Phytophthora oleae, isolate VK10A, causative agent of rot of olive drupes.</title>
        <authorList>
            <person name="Conti Taguali S."/>
            <person name="Riolo M."/>
            <person name="La Spada F."/>
            <person name="Cacciola S.O."/>
            <person name="Dionisio G."/>
        </authorList>
    </citation>
    <scope>NUCLEOTIDE SEQUENCE [LARGE SCALE GENOMIC DNA]</scope>
    <source>
        <strain evidence="1 2">VK10A</strain>
    </source>
</reference>
<dbReference type="Proteomes" id="UP001632037">
    <property type="component" value="Unassembled WGS sequence"/>
</dbReference>